<evidence type="ECO:0000256" key="1">
    <source>
        <dbReference type="SAM" id="Coils"/>
    </source>
</evidence>
<reference evidence="2" key="2">
    <citation type="submission" date="2023-05" db="EMBL/GenBank/DDBJ databases">
        <authorList>
            <consortium name="Lawrence Berkeley National Laboratory"/>
            <person name="Steindorff A."/>
            <person name="Hensen N."/>
            <person name="Bonometti L."/>
            <person name="Westerberg I."/>
            <person name="Brannstrom I.O."/>
            <person name="Guillou S."/>
            <person name="Cros-Aarteil S."/>
            <person name="Calhoun S."/>
            <person name="Haridas S."/>
            <person name="Kuo A."/>
            <person name="Mondo S."/>
            <person name="Pangilinan J."/>
            <person name="Riley R."/>
            <person name="Labutti K."/>
            <person name="Andreopoulos B."/>
            <person name="Lipzen A."/>
            <person name="Chen C."/>
            <person name="Yanf M."/>
            <person name="Daum C."/>
            <person name="Ng V."/>
            <person name="Clum A."/>
            <person name="Ohm R."/>
            <person name="Martin F."/>
            <person name="Silar P."/>
            <person name="Natvig D."/>
            <person name="Lalanne C."/>
            <person name="Gautier V."/>
            <person name="Ament-Velasquez S.L."/>
            <person name="Kruys A."/>
            <person name="Hutchinson M.I."/>
            <person name="Powell A.J."/>
            <person name="Barry K."/>
            <person name="Miller A.N."/>
            <person name="Grigoriev I.V."/>
            <person name="Debuchy R."/>
            <person name="Gladieux P."/>
            <person name="Thoren M.H."/>
            <person name="Johannesson H."/>
        </authorList>
    </citation>
    <scope>NUCLEOTIDE SEQUENCE</scope>
    <source>
        <strain evidence="2">CBS 532.94</strain>
    </source>
</reference>
<dbReference type="AlphaFoldDB" id="A0AAN7C485"/>
<organism evidence="2 3">
    <name type="scientific">Achaetomium macrosporum</name>
    <dbReference type="NCBI Taxonomy" id="79813"/>
    <lineage>
        <taxon>Eukaryota</taxon>
        <taxon>Fungi</taxon>
        <taxon>Dikarya</taxon>
        <taxon>Ascomycota</taxon>
        <taxon>Pezizomycotina</taxon>
        <taxon>Sordariomycetes</taxon>
        <taxon>Sordariomycetidae</taxon>
        <taxon>Sordariales</taxon>
        <taxon>Chaetomiaceae</taxon>
        <taxon>Achaetomium</taxon>
    </lineage>
</organism>
<dbReference type="Proteomes" id="UP001303760">
    <property type="component" value="Unassembled WGS sequence"/>
</dbReference>
<gene>
    <name evidence="2" type="ORF">C8A03DRAFT_37078</name>
</gene>
<name>A0AAN7C485_9PEZI</name>
<reference evidence="2" key="1">
    <citation type="journal article" date="2023" name="Mol. Phylogenet. Evol.">
        <title>Genome-scale phylogeny and comparative genomics of the fungal order Sordariales.</title>
        <authorList>
            <person name="Hensen N."/>
            <person name="Bonometti L."/>
            <person name="Westerberg I."/>
            <person name="Brannstrom I.O."/>
            <person name="Guillou S."/>
            <person name="Cros-Aarteil S."/>
            <person name="Calhoun S."/>
            <person name="Haridas S."/>
            <person name="Kuo A."/>
            <person name="Mondo S."/>
            <person name="Pangilinan J."/>
            <person name="Riley R."/>
            <person name="LaButti K."/>
            <person name="Andreopoulos B."/>
            <person name="Lipzen A."/>
            <person name="Chen C."/>
            <person name="Yan M."/>
            <person name="Daum C."/>
            <person name="Ng V."/>
            <person name="Clum A."/>
            <person name="Steindorff A."/>
            <person name="Ohm R.A."/>
            <person name="Martin F."/>
            <person name="Silar P."/>
            <person name="Natvig D.O."/>
            <person name="Lalanne C."/>
            <person name="Gautier V."/>
            <person name="Ament-Velasquez S.L."/>
            <person name="Kruys A."/>
            <person name="Hutchinson M.I."/>
            <person name="Powell A.J."/>
            <person name="Barry K."/>
            <person name="Miller A.N."/>
            <person name="Grigoriev I.V."/>
            <person name="Debuchy R."/>
            <person name="Gladieux P."/>
            <person name="Hiltunen Thoren M."/>
            <person name="Johannesson H."/>
        </authorList>
    </citation>
    <scope>NUCLEOTIDE SEQUENCE</scope>
    <source>
        <strain evidence="2">CBS 532.94</strain>
    </source>
</reference>
<evidence type="ECO:0000313" key="3">
    <source>
        <dbReference type="Proteomes" id="UP001303760"/>
    </source>
</evidence>
<evidence type="ECO:0000313" key="2">
    <source>
        <dbReference type="EMBL" id="KAK4235093.1"/>
    </source>
</evidence>
<sequence>MFRIWKVPPQELVEVLVPGREKCQNLQREIEEVRDELMRLKSRIEQREDMWLKVLVAKETKQSER</sequence>
<keyword evidence="3" id="KW-1185">Reference proteome</keyword>
<keyword evidence="1" id="KW-0175">Coiled coil</keyword>
<protein>
    <submittedName>
        <fullName evidence="2">Uncharacterized protein</fullName>
    </submittedName>
</protein>
<dbReference type="EMBL" id="MU860298">
    <property type="protein sequence ID" value="KAK4235093.1"/>
    <property type="molecule type" value="Genomic_DNA"/>
</dbReference>
<proteinExistence type="predicted"/>
<comment type="caution">
    <text evidence="2">The sequence shown here is derived from an EMBL/GenBank/DDBJ whole genome shotgun (WGS) entry which is preliminary data.</text>
</comment>
<feature type="coiled-coil region" evidence="1">
    <location>
        <begin position="23"/>
        <end position="50"/>
    </location>
</feature>
<accession>A0AAN7C485</accession>